<reference evidence="1 2" key="1">
    <citation type="submission" date="2020-04" db="EMBL/GenBank/DDBJ databases">
        <authorList>
            <person name="De Canck E."/>
        </authorList>
    </citation>
    <scope>NUCLEOTIDE SEQUENCE [LARGE SCALE GENOMIC DNA]</scope>
    <source>
        <strain evidence="1 2">LMG 3458</strain>
    </source>
</reference>
<organism evidence="1 2">
    <name type="scientific">Achromobacter deleyi</name>
    <dbReference type="NCBI Taxonomy" id="1353891"/>
    <lineage>
        <taxon>Bacteria</taxon>
        <taxon>Pseudomonadati</taxon>
        <taxon>Pseudomonadota</taxon>
        <taxon>Betaproteobacteria</taxon>
        <taxon>Burkholderiales</taxon>
        <taxon>Alcaligenaceae</taxon>
        <taxon>Achromobacter</taxon>
    </lineage>
</organism>
<dbReference type="RefSeq" id="WP_175216354.1">
    <property type="nucleotide sequence ID" value="NZ_CADIJO010000005.1"/>
</dbReference>
<proteinExistence type="predicted"/>
<sequence>MPADEAAFVSVVAAAQKEAGKADNDMQRGGVKAKRDQALCQAVTSLGVHEWVGTVKQIAANSDGKGVFAVEISKGITVKTWNNSLSDIVHNTLLQPGSPLFNTASILKKGQSVKFSGSLFRGTGADCFYESSLGLRGKLMDPEFIFRFSSLTPM</sequence>
<name>A0A6S6ZMB2_9BURK</name>
<dbReference type="AlphaFoldDB" id="A0A6S6ZMB2"/>
<evidence type="ECO:0000313" key="1">
    <source>
        <dbReference type="EMBL" id="CAB3687532.1"/>
    </source>
</evidence>
<gene>
    <name evidence="1" type="ORF">LMG3458_01956</name>
</gene>
<protein>
    <submittedName>
        <fullName evidence="1">Uncharacterized protein</fullName>
    </submittedName>
</protein>
<dbReference type="EMBL" id="CADIJO010000005">
    <property type="protein sequence ID" value="CAB3687532.1"/>
    <property type="molecule type" value="Genomic_DNA"/>
</dbReference>
<accession>A0A6S6ZMB2</accession>
<evidence type="ECO:0000313" key="2">
    <source>
        <dbReference type="Proteomes" id="UP000494111"/>
    </source>
</evidence>
<dbReference type="Proteomes" id="UP000494111">
    <property type="component" value="Unassembled WGS sequence"/>
</dbReference>